<sequence length="62" mass="6774">MGHLLNELSPGIESVRSGGEVLLSARTDAEQARRPTHDQHVDIDAAWARGIGHLRQVSHRAP</sequence>
<protein>
    <submittedName>
        <fullName evidence="1">Uncharacterized protein</fullName>
    </submittedName>
</protein>
<dbReference type="AlphaFoldDB" id="A0A4R3USR1"/>
<gene>
    <name evidence="1" type="ORF">EV671_101890</name>
</gene>
<evidence type="ECO:0000313" key="2">
    <source>
        <dbReference type="Proteomes" id="UP000295110"/>
    </source>
</evidence>
<accession>A0A4R3USR1</accession>
<name>A0A4R3USR1_ROSSA</name>
<keyword evidence="2" id="KW-1185">Reference proteome</keyword>
<dbReference type="RefSeq" id="WP_132573340.1">
    <property type="nucleotide sequence ID" value="NZ_CBCSGL010000040.1"/>
</dbReference>
<proteinExistence type="predicted"/>
<organism evidence="1 2">
    <name type="scientific">Roseateles saccharophilus</name>
    <name type="common">Pseudomonas saccharophila</name>
    <dbReference type="NCBI Taxonomy" id="304"/>
    <lineage>
        <taxon>Bacteria</taxon>
        <taxon>Pseudomonadati</taxon>
        <taxon>Pseudomonadota</taxon>
        <taxon>Betaproteobacteria</taxon>
        <taxon>Burkholderiales</taxon>
        <taxon>Sphaerotilaceae</taxon>
        <taxon>Roseateles</taxon>
    </lineage>
</organism>
<evidence type="ECO:0000313" key="1">
    <source>
        <dbReference type="EMBL" id="TCU93830.1"/>
    </source>
</evidence>
<dbReference type="Proteomes" id="UP000295110">
    <property type="component" value="Unassembled WGS sequence"/>
</dbReference>
<dbReference type="EMBL" id="SMBU01000018">
    <property type="protein sequence ID" value="TCU93830.1"/>
    <property type="molecule type" value="Genomic_DNA"/>
</dbReference>
<reference evidence="1 2" key="1">
    <citation type="submission" date="2019-03" db="EMBL/GenBank/DDBJ databases">
        <title>Genomic Encyclopedia of Type Strains, Phase IV (KMG-IV): sequencing the most valuable type-strain genomes for metagenomic binning, comparative biology and taxonomic classification.</title>
        <authorList>
            <person name="Goeker M."/>
        </authorList>
    </citation>
    <scope>NUCLEOTIDE SEQUENCE [LARGE SCALE GENOMIC DNA]</scope>
    <source>
        <strain evidence="1 2">DSM 654</strain>
    </source>
</reference>
<comment type="caution">
    <text evidence="1">The sequence shown here is derived from an EMBL/GenBank/DDBJ whole genome shotgun (WGS) entry which is preliminary data.</text>
</comment>